<dbReference type="RefSeq" id="XP_001433974.1">
    <property type="nucleotide sequence ID" value="XM_001433937.1"/>
</dbReference>
<accession>A0C710</accession>
<proteinExistence type="predicted"/>
<organism evidence="2 3">
    <name type="scientific">Paramecium tetraurelia</name>
    <dbReference type="NCBI Taxonomy" id="5888"/>
    <lineage>
        <taxon>Eukaryota</taxon>
        <taxon>Sar</taxon>
        <taxon>Alveolata</taxon>
        <taxon>Ciliophora</taxon>
        <taxon>Intramacronucleata</taxon>
        <taxon>Oligohymenophorea</taxon>
        <taxon>Peniculida</taxon>
        <taxon>Parameciidae</taxon>
        <taxon>Paramecium</taxon>
    </lineage>
</organism>
<feature type="coiled-coil region" evidence="1">
    <location>
        <begin position="182"/>
        <end position="227"/>
    </location>
</feature>
<dbReference type="GeneID" id="5019759"/>
<keyword evidence="1" id="KW-0175">Coiled coil</keyword>
<dbReference type="OMA" id="MEKNCIC"/>
<feature type="coiled-coil region" evidence="1">
    <location>
        <begin position="379"/>
        <end position="427"/>
    </location>
</feature>
<sequence>MKYRYIQSLTELQNKVLQYFQKQEKVITTLIEQQNHQISLNISQANTLLTKQSVLDSQSIDNFIIFITLNNAKQQIIENQYNQINNYLERQFNYEFAEIQCKVNQLTTMDIKFNNVPKFEEEQFKIETVEKINDQLPFCKDHQMEKNCICIHQDCLKEQNLQYTCIQCAESNHQEHHKGNYVKTLKKLKQEQVEKIKLIEENLKMLKVEVENRIDKVLKENQEQHQENFIQSQIQRENLKLLEAFTVNDHLKQNSKYIYKKIDQNLLQYDSDMIQQEFQFQLNTFEQLKQQNTTIKKKEFLKLYQSIENVTLNYKQETFKLKNQVQQYEIQISELQKKLEAQSNESLLIKLKQIICEGQNQIQQQIEATPKIVVESMQFKFLQQDMKHAIIKINEIKQQTDAVHQFVVSLKEDMKNIIIQINKIQQQTEAVPQFVVSLQEDMKYNIIKIKEIHQQTEAIPQFVSLKQDIKHSRTTINQIHLSTQTLVKQNIEVTSLLPGLANMIKSTQMISEQIQVVPKIDAQNTQFTQLQKQINEQIMQLKQQIQYIPNCYNQTLSNQVNLLNGLIRQVHNIGLILEKNGDNQNQSGYKLYQSPTYGGK</sequence>
<dbReference type="Proteomes" id="UP000000600">
    <property type="component" value="Unassembled WGS sequence"/>
</dbReference>
<evidence type="ECO:0000256" key="1">
    <source>
        <dbReference type="SAM" id="Coils"/>
    </source>
</evidence>
<dbReference type="InParanoid" id="A0C710"/>
<evidence type="ECO:0000313" key="3">
    <source>
        <dbReference type="Proteomes" id="UP000000600"/>
    </source>
</evidence>
<name>A0C710_PARTE</name>
<evidence type="ECO:0000313" key="2">
    <source>
        <dbReference type="EMBL" id="CAK66577.1"/>
    </source>
</evidence>
<dbReference type="AlphaFoldDB" id="A0C710"/>
<gene>
    <name evidence="2" type="ORF">GSPATT00035706001</name>
</gene>
<dbReference type="HOGENOM" id="CLU_455260_0_0_1"/>
<feature type="coiled-coil region" evidence="1">
    <location>
        <begin position="318"/>
        <end position="345"/>
    </location>
</feature>
<dbReference type="OrthoDB" id="311131at2759"/>
<keyword evidence="3" id="KW-1185">Reference proteome</keyword>
<reference evidence="2 3" key="1">
    <citation type="journal article" date="2006" name="Nature">
        <title>Global trends of whole-genome duplications revealed by the ciliate Paramecium tetraurelia.</title>
        <authorList>
            <consortium name="Genoscope"/>
            <person name="Aury J.-M."/>
            <person name="Jaillon O."/>
            <person name="Duret L."/>
            <person name="Noel B."/>
            <person name="Jubin C."/>
            <person name="Porcel B.M."/>
            <person name="Segurens B."/>
            <person name="Daubin V."/>
            <person name="Anthouard V."/>
            <person name="Aiach N."/>
            <person name="Arnaiz O."/>
            <person name="Billaut A."/>
            <person name="Beisson J."/>
            <person name="Blanc I."/>
            <person name="Bouhouche K."/>
            <person name="Camara F."/>
            <person name="Duharcourt S."/>
            <person name="Guigo R."/>
            <person name="Gogendeau D."/>
            <person name="Katinka M."/>
            <person name="Keller A.-M."/>
            <person name="Kissmehl R."/>
            <person name="Klotz C."/>
            <person name="Koll F."/>
            <person name="Le Moue A."/>
            <person name="Lepere C."/>
            <person name="Malinsky S."/>
            <person name="Nowacki M."/>
            <person name="Nowak J.K."/>
            <person name="Plattner H."/>
            <person name="Poulain J."/>
            <person name="Ruiz F."/>
            <person name="Serrano V."/>
            <person name="Zagulski M."/>
            <person name="Dessen P."/>
            <person name="Betermier M."/>
            <person name="Weissenbach J."/>
            <person name="Scarpelli C."/>
            <person name="Schachter V."/>
            <person name="Sperling L."/>
            <person name="Meyer E."/>
            <person name="Cohen J."/>
            <person name="Wincker P."/>
        </authorList>
    </citation>
    <scope>NUCLEOTIDE SEQUENCE [LARGE SCALE GENOMIC DNA]</scope>
    <source>
        <strain evidence="2 3">Stock d4-2</strain>
    </source>
</reference>
<dbReference type="KEGG" id="ptm:GSPATT00035706001"/>
<dbReference type="EMBL" id="CT868045">
    <property type="protein sequence ID" value="CAK66577.1"/>
    <property type="molecule type" value="Genomic_DNA"/>
</dbReference>
<protein>
    <submittedName>
        <fullName evidence="2">Uncharacterized protein</fullName>
    </submittedName>
</protein>